<sequence length="57" mass="6092">MSARACCGITSADWLHEAGIHYIQLHASEAGKPVYEAAGFVIGRYPGMDLITTSPAR</sequence>
<dbReference type="RefSeq" id="WP_184964349.1">
    <property type="nucleotide sequence ID" value="NZ_BAAAWF010000079.1"/>
</dbReference>
<name>A0A7W9UPF6_9ACTN</name>
<dbReference type="Proteomes" id="UP000585836">
    <property type="component" value="Unassembled WGS sequence"/>
</dbReference>
<protein>
    <submittedName>
        <fullName evidence="1">Uncharacterized protein</fullName>
    </submittedName>
</protein>
<keyword evidence="2" id="KW-1185">Reference proteome</keyword>
<evidence type="ECO:0000313" key="1">
    <source>
        <dbReference type="EMBL" id="MBB5926298.1"/>
    </source>
</evidence>
<dbReference type="AlphaFoldDB" id="A0A7W9UPF6"/>
<comment type="caution">
    <text evidence="1">The sequence shown here is derived from an EMBL/GenBank/DDBJ whole genome shotgun (WGS) entry which is preliminary data.</text>
</comment>
<proteinExistence type="predicted"/>
<accession>A0A7W9UPF6</accession>
<gene>
    <name evidence="1" type="ORF">FHS34_001754</name>
</gene>
<dbReference type="EMBL" id="JACHJK010000003">
    <property type="protein sequence ID" value="MBB5926298.1"/>
    <property type="molecule type" value="Genomic_DNA"/>
</dbReference>
<evidence type="ECO:0000313" key="2">
    <source>
        <dbReference type="Proteomes" id="UP000585836"/>
    </source>
</evidence>
<dbReference type="Gene3D" id="3.40.630.30">
    <property type="match status" value="1"/>
</dbReference>
<reference evidence="1 2" key="1">
    <citation type="submission" date="2020-08" db="EMBL/GenBank/DDBJ databases">
        <title>Genomic Encyclopedia of Type Strains, Phase III (KMG-III): the genomes of soil and plant-associated and newly described type strains.</title>
        <authorList>
            <person name="Whitman W."/>
        </authorList>
    </citation>
    <scope>NUCLEOTIDE SEQUENCE [LARGE SCALE GENOMIC DNA]</scope>
    <source>
        <strain evidence="1 2">CECT 3313</strain>
    </source>
</reference>
<organism evidence="1 2">
    <name type="scientific">Streptomyces echinatus</name>
    <dbReference type="NCBI Taxonomy" id="67293"/>
    <lineage>
        <taxon>Bacteria</taxon>
        <taxon>Bacillati</taxon>
        <taxon>Actinomycetota</taxon>
        <taxon>Actinomycetes</taxon>
        <taxon>Kitasatosporales</taxon>
        <taxon>Streptomycetaceae</taxon>
        <taxon>Streptomyces</taxon>
    </lineage>
</organism>